<evidence type="ECO:0000313" key="1">
    <source>
        <dbReference type="EMBL" id="KGO94615.1"/>
    </source>
</evidence>
<sequence length="73" mass="8245">MIKKININLTFSAKILKGGFLVCANTFFLHFSRNRFLNSVILFRKIAFTTKEASYLSKANGSRGRPVFCPVIS</sequence>
<evidence type="ECO:0000313" key="2">
    <source>
        <dbReference type="Proteomes" id="UP000030111"/>
    </source>
</evidence>
<dbReference type="EMBL" id="JRLY01000001">
    <property type="protein sequence ID" value="KGO94615.1"/>
    <property type="molecule type" value="Genomic_DNA"/>
</dbReference>
<dbReference type="Proteomes" id="UP000030111">
    <property type="component" value="Unassembled WGS sequence"/>
</dbReference>
<reference evidence="1 2" key="1">
    <citation type="submission" date="2013-09" db="EMBL/GenBank/DDBJ databases">
        <authorList>
            <person name="Zeng Z."/>
            <person name="Chen C."/>
        </authorList>
    </citation>
    <scope>NUCLEOTIDE SEQUENCE [LARGE SCALE GENOMIC DNA]</scope>
    <source>
        <strain evidence="1 2">WB 4.1-42</strain>
    </source>
</reference>
<name>A0A0A2N2F6_9FLAO</name>
<comment type="caution">
    <text evidence="1">The sequence shown here is derived from an EMBL/GenBank/DDBJ whole genome shotgun (WGS) entry which is preliminary data.</text>
</comment>
<accession>A0A0A2N2F6</accession>
<keyword evidence="2" id="KW-1185">Reference proteome</keyword>
<protein>
    <submittedName>
        <fullName evidence="1">Uncharacterized protein</fullName>
    </submittedName>
</protein>
<gene>
    <name evidence="1" type="ORF">Q766_00385</name>
</gene>
<proteinExistence type="predicted"/>
<dbReference type="AlphaFoldDB" id="A0A0A2N2F6"/>
<organism evidence="1 2">
    <name type="scientific">Flavobacterium subsaxonicum WB 4.1-42 = DSM 21790</name>
    <dbReference type="NCBI Taxonomy" id="1121898"/>
    <lineage>
        <taxon>Bacteria</taxon>
        <taxon>Pseudomonadati</taxon>
        <taxon>Bacteroidota</taxon>
        <taxon>Flavobacteriia</taxon>
        <taxon>Flavobacteriales</taxon>
        <taxon>Flavobacteriaceae</taxon>
        <taxon>Flavobacterium</taxon>
    </lineage>
</organism>